<feature type="domain" description="Photolyase/cryptochrome alpha/beta" evidence="8">
    <location>
        <begin position="125"/>
        <end position="283"/>
    </location>
</feature>
<dbReference type="PANTHER" id="PTHR11455">
    <property type="entry name" value="CRYPTOCHROME"/>
    <property type="match status" value="1"/>
</dbReference>
<dbReference type="InterPro" id="IPR036134">
    <property type="entry name" value="Crypto/Photolyase_FAD-like_sf"/>
</dbReference>
<dbReference type="Pfam" id="PF00875">
    <property type="entry name" value="DNA_photolyase"/>
    <property type="match status" value="1"/>
</dbReference>
<dbReference type="Gene3D" id="1.25.40.80">
    <property type="match status" value="1"/>
</dbReference>
<dbReference type="EMBL" id="MU793556">
    <property type="protein sequence ID" value="KAJ3781464.1"/>
    <property type="molecule type" value="Genomic_DNA"/>
</dbReference>
<comment type="caution">
    <text evidence="9">The sequence shown here is derived from an EMBL/GenBank/DDBJ whole genome shotgun (WGS) entry which is preliminary data.</text>
</comment>
<keyword evidence="2 5" id="KW-0285">Flavoprotein</keyword>
<dbReference type="Gene3D" id="3.40.50.620">
    <property type="entry name" value="HUPs"/>
    <property type="match status" value="1"/>
</dbReference>
<accession>A0AA38K883</accession>
<protein>
    <recommendedName>
        <fullName evidence="6">Cryptochrome DASH</fullName>
    </recommendedName>
</protein>
<evidence type="ECO:0000256" key="7">
    <source>
        <dbReference type="SAM" id="MobiDB-lite"/>
    </source>
</evidence>
<gene>
    <name evidence="9" type="ORF">GGU10DRAFT_336343</name>
</gene>
<dbReference type="GO" id="GO:0071949">
    <property type="term" value="F:FAD binding"/>
    <property type="evidence" value="ECO:0007669"/>
    <property type="project" value="TreeGrafter"/>
</dbReference>
<dbReference type="NCBIfam" id="TIGR02765">
    <property type="entry name" value="crypto_DASH"/>
    <property type="match status" value="1"/>
</dbReference>
<feature type="region of interest" description="Disordered" evidence="7">
    <location>
        <begin position="506"/>
        <end position="530"/>
    </location>
</feature>
<feature type="binding site" evidence="5">
    <location>
        <begin position="415"/>
        <end position="419"/>
    </location>
    <ligand>
        <name>FAD</name>
        <dbReference type="ChEBI" id="CHEBI:57692"/>
    </ligand>
</feature>
<sequence>MSDLPSPNPVMEKIVDWGNNYVNAQKIAAAYNQKGGWEGWVQVELAIVLQQHFGGDGQATVLREQYVYNGTQQRCDILIDTKKYNGEHFTNMFELKCESSGNAGNFRTEVEKDCTKIGGGVWKCSPCTWWIVGFGVTQDIGDLKQHSKFSHILPLYVLPPNQVEVSGFLQDPGSDSPYPQARSRLGNFWRCGPHRAKFLAESIWDMKQSLKERGSDLIIRVGRMDEVVRQILRHQDYRGKICAVWITKDWASEEVDEEWMIQRAIKEEGDGKIEWKVWDGEEMLLHDNDFATSDPAQVPDIFTSFRKSFEPLRDNIRSPYKPTSTQLLPLPSEIPAQAAPFSIPASLEEFISALRKPVEDSGFGPPILKPQGASTAHPFIGGETRAHARIVHLIVSGCISSYKDTRNGLLGEDFSTKLSAYLALGCVTARQINAYMVAFEDGKDLPDFGIRFDSEITDFSKTQGSGKGENKGTAAVRFELLWRDYMRLCMRKYGNNLFSIEGLRGQRSNSENKNDSDSSQHWSDLSSPKTRTSFSRFLRGETGTGLIDACMRELALTGYTSNRTRQNCASFLAKWLGIDWRLGAEWYESMLIDHDVANNWGNWAYVAGVGNDPRGRDTDTGGRKFNPVKQAWDYDPQGEYVKAWIAEFEEVPSKRARKGERGWVDVLFQAWQVNDIFQKSTDVREGEVIDKLKKLDWVNDPLVKIKYQPRSEARTFRKNGSGAGAKYEKNTGGRQEKSGAKAK</sequence>
<dbReference type="InterPro" id="IPR006050">
    <property type="entry name" value="DNA_photolyase_N"/>
</dbReference>
<evidence type="ECO:0000259" key="8">
    <source>
        <dbReference type="PROSITE" id="PS51645"/>
    </source>
</evidence>
<dbReference type="InterPro" id="IPR014133">
    <property type="entry name" value="Cry_DASH"/>
</dbReference>
<organism evidence="9 10">
    <name type="scientific">Lentinula aff. detonsa</name>
    <dbReference type="NCBI Taxonomy" id="2804958"/>
    <lineage>
        <taxon>Eukaryota</taxon>
        <taxon>Fungi</taxon>
        <taxon>Dikarya</taxon>
        <taxon>Basidiomycota</taxon>
        <taxon>Agaricomycotina</taxon>
        <taxon>Agaricomycetes</taxon>
        <taxon>Agaricomycetidae</taxon>
        <taxon>Agaricales</taxon>
        <taxon>Marasmiineae</taxon>
        <taxon>Omphalotaceae</taxon>
        <taxon>Lentinula</taxon>
    </lineage>
</organism>
<evidence type="ECO:0000256" key="6">
    <source>
        <dbReference type="RuleBase" id="RU367151"/>
    </source>
</evidence>
<feature type="binding site" evidence="5">
    <location>
        <position position="402"/>
    </location>
    <ligand>
        <name>FAD</name>
        <dbReference type="ChEBI" id="CHEBI:57692"/>
    </ligand>
</feature>
<comment type="function">
    <text evidence="6">May have a photoreceptor function.</text>
</comment>
<feature type="region of interest" description="Disordered" evidence="7">
    <location>
        <begin position="713"/>
        <end position="743"/>
    </location>
</feature>
<keyword evidence="10" id="KW-1185">Reference proteome</keyword>
<dbReference type="Proteomes" id="UP001163798">
    <property type="component" value="Unassembled WGS sequence"/>
</dbReference>
<dbReference type="PANTHER" id="PTHR11455:SF22">
    <property type="entry name" value="CRYPTOCHROME DASH"/>
    <property type="match status" value="1"/>
</dbReference>
<dbReference type="SUPFAM" id="SSF48173">
    <property type="entry name" value="Cryptochrome/photolyase FAD-binding domain"/>
    <property type="match status" value="1"/>
</dbReference>
<dbReference type="Pfam" id="PF03441">
    <property type="entry name" value="FAD_binding_7"/>
    <property type="match status" value="1"/>
</dbReference>
<evidence type="ECO:0000256" key="3">
    <source>
        <dbReference type="ARBA" id="ARBA00022827"/>
    </source>
</evidence>
<dbReference type="PROSITE" id="PS51645">
    <property type="entry name" value="PHR_CRY_ALPHA_BETA"/>
    <property type="match status" value="1"/>
</dbReference>
<feature type="compositionally biased region" description="Basic and acidic residues" evidence="7">
    <location>
        <begin position="726"/>
        <end position="743"/>
    </location>
</feature>
<name>A0AA38K883_9AGAR</name>
<dbReference type="SUPFAM" id="SSF52425">
    <property type="entry name" value="Cryptochrome/photolyase, N-terminal domain"/>
    <property type="match status" value="1"/>
</dbReference>
<evidence type="ECO:0000313" key="10">
    <source>
        <dbReference type="Proteomes" id="UP001163798"/>
    </source>
</evidence>
<dbReference type="InterPro" id="IPR005101">
    <property type="entry name" value="Cryptochr/Photolyase_FAD-bd"/>
</dbReference>
<dbReference type="GO" id="GO:0000719">
    <property type="term" value="P:photoreactive repair"/>
    <property type="evidence" value="ECO:0007669"/>
    <property type="project" value="TreeGrafter"/>
</dbReference>
<dbReference type="Gene3D" id="1.10.579.10">
    <property type="entry name" value="DNA Cyclobutane Dipyrimidine Photolyase, subunit A, domain 3"/>
    <property type="match status" value="1"/>
</dbReference>
<dbReference type="PRINTS" id="PR00147">
    <property type="entry name" value="DNAPHOTLYASE"/>
</dbReference>
<proteinExistence type="inferred from homology"/>
<evidence type="ECO:0000313" key="9">
    <source>
        <dbReference type="EMBL" id="KAJ3781464.1"/>
    </source>
</evidence>
<comment type="similarity">
    <text evidence="1 6">Belongs to the DNA photolyase class-1 family.</text>
</comment>
<evidence type="ECO:0000256" key="5">
    <source>
        <dbReference type="PIRSR" id="PIRSR602081-1"/>
    </source>
</evidence>
<dbReference type="GO" id="GO:0003684">
    <property type="term" value="F:damaged DNA binding"/>
    <property type="evidence" value="ECO:0007669"/>
    <property type="project" value="TreeGrafter"/>
</dbReference>
<dbReference type="InterPro" id="IPR014729">
    <property type="entry name" value="Rossmann-like_a/b/a_fold"/>
</dbReference>
<comment type="cofactor">
    <cofactor evidence="6">
        <name>(6R)-5,10-methylene-5,6,7,8-tetrahydrofolate</name>
        <dbReference type="ChEBI" id="CHEBI:15636"/>
    </cofactor>
    <text evidence="6">Binds 1 5,10-methenyltetrahydrofolate (MTHF) per subunit.</text>
</comment>
<dbReference type="GO" id="GO:0003904">
    <property type="term" value="F:deoxyribodipyrimidine photo-lyase activity"/>
    <property type="evidence" value="ECO:0007669"/>
    <property type="project" value="TreeGrafter"/>
</dbReference>
<dbReference type="InterPro" id="IPR036155">
    <property type="entry name" value="Crypto/Photolyase_N_sf"/>
</dbReference>
<evidence type="ECO:0000256" key="4">
    <source>
        <dbReference type="ARBA" id="ARBA00022991"/>
    </source>
</evidence>
<feature type="binding site" evidence="5">
    <location>
        <begin position="593"/>
        <end position="595"/>
    </location>
    <ligand>
        <name>FAD</name>
        <dbReference type="ChEBI" id="CHEBI:57692"/>
    </ligand>
</feature>
<dbReference type="AlphaFoldDB" id="A0AA38K883"/>
<reference evidence="9" key="1">
    <citation type="submission" date="2022-08" db="EMBL/GenBank/DDBJ databases">
        <authorList>
            <consortium name="DOE Joint Genome Institute"/>
            <person name="Min B."/>
            <person name="Riley R."/>
            <person name="Sierra-Patev S."/>
            <person name="Naranjo-Ortiz M."/>
            <person name="Looney B."/>
            <person name="Konkel Z."/>
            <person name="Slot J.C."/>
            <person name="Sakamoto Y."/>
            <person name="Steenwyk J.L."/>
            <person name="Rokas A."/>
            <person name="Carro J."/>
            <person name="Camarero S."/>
            <person name="Ferreira P."/>
            <person name="Molpeceres G."/>
            <person name="Ruiz-Duenas F.J."/>
            <person name="Serrano A."/>
            <person name="Henrissat B."/>
            <person name="Drula E."/>
            <person name="Hughes K.W."/>
            <person name="Mata J.L."/>
            <person name="Ishikawa N.K."/>
            <person name="Vargas-Isla R."/>
            <person name="Ushijima S."/>
            <person name="Smith C.A."/>
            <person name="Ahrendt S."/>
            <person name="Andreopoulos W."/>
            <person name="He G."/>
            <person name="Labutti K."/>
            <person name="Lipzen A."/>
            <person name="Ng V."/>
            <person name="Sandor L."/>
            <person name="Barry K."/>
            <person name="Martinez A.T."/>
            <person name="Xiao Y."/>
            <person name="Gibbons J.G."/>
            <person name="Terashima K."/>
            <person name="Hibbett D.S."/>
            <person name="Grigoriev I.V."/>
        </authorList>
    </citation>
    <scope>NUCLEOTIDE SEQUENCE</scope>
    <source>
        <strain evidence="9">TFB10291</strain>
    </source>
</reference>
<evidence type="ECO:0000256" key="2">
    <source>
        <dbReference type="ARBA" id="ARBA00022630"/>
    </source>
</evidence>
<dbReference type="InterPro" id="IPR002081">
    <property type="entry name" value="Cryptochrome/DNA_photolyase_1"/>
</dbReference>
<comment type="cofactor">
    <cofactor evidence="5 6">
        <name>FAD</name>
        <dbReference type="ChEBI" id="CHEBI:57692"/>
    </cofactor>
    <text evidence="5 6">Binds 1 FAD per subunit.</text>
</comment>
<keyword evidence="3 5" id="KW-0274">FAD</keyword>
<keyword evidence="4 6" id="KW-0157">Chromophore</keyword>
<evidence type="ECO:0000256" key="1">
    <source>
        <dbReference type="ARBA" id="ARBA00005862"/>
    </source>
</evidence>